<dbReference type="InterPro" id="IPR038740">
    <property type="entry name" value="BioF2-like_GNAT_dom"/>
</dbReference>
<evidence type="ECO:0000313" key="2">
    <source>
        <dbReference type="EMBL" id="MCK9686357.1"/>
    </source>
</evidence>
<feature type="domain" description="BioF2-like acetyltransferase" evidence="1">
    <location>
        <begin position="171"/>
        <end position="308"/>
    </location>
</feature>
<dbReference type="RefSeq" id="WP_275682382.1">
    <property type="nucleotide sequence ID" value="NZ_JAJLJH010000002.1"/>
</dbReference>
<protein>
    <submittedName>
        <fullName evidence="2">GNAT family N-acetyltransferase</fullName>
    </submittedName>
</protein>
<sequence length="358" mass="40426">MSKQEALAFVGANAALLDSKTNPPNPFASSEWVHHFIDQVADEDWRIVALEGMADSGNLMLAWHHVATPWRFTSLTNYYASLYSPLASLAGSSEERAAAMRSVVQQLRSVRPRVATLQLAPLDGQSPDTVALLHELRHQGWHARQYFAFGNWTLPCEGLAFDAYIAARDSQVRNTLARKSKKLLAAGSLEILTEEADVDRGMDAWDAIYSRSWKQREPYPDFVRGWARRCARRGWLRLGIASLEGKPIAAQFWFTIDRRAYIFKLAYDEEYSKWSAGTVLTAHMFRHALEADRVVEIDYLTGDDPYKSAWMSDRRERIGVLACNPRSPRGAWAAAREMAGSLSAPLRQRLREVARPQA</sequence>
<dbReference type="Gene3D" id="3.40.630.30">
    <property type="match status" value="1"/>
</dbReference>
<proteinExistence type="predicted"/>
<dbReference type="Pfam" id="PF13480">
    <property type="entry name" value="Acetyltransf_6"/>
    <property type="match status" value="1"/>
</dbReference>
<evidence type="ECO:0000313" key="3">
    <source>
        <dbReference type="Proteomes" id="UP001139353"/>
    </source>
</evidence>
<dbReference type="SUPFAM" id="SSF55729">
    <property type="entry name" value="Acyl-CoA N-acyltransferases (Nat)"/>
    <property type="match status" value="1"/>
</dbReference>
<dbReference type="EMBL" id="JAJLJH010000002">
    <property type="protein sequence ID" value="MCK9686357.1"/>
    <property type="molecule type" value="Genomic_DNA"/>
</dbReference>
<reference evidence="2" key="1">
    <citation type="submission" date="2021-11" db="EMBL/GenBank/DDBJ databases">
        <title>BS-T2-15 a new species belonging to the Comamonadaceae family isolated from the soil of a French oak forest.</title>
        <authorList>
            <person name="Mieszkin S."/>
            <person name="Alain K."/>
        </authorList>
    </citation>
    <scope>NUCLEOTIDE SEQUENCE</scope>
    <source>
        <strain evidence="2">BS-T2-15</strain>
    </source>
</reference>
<dbReference type="Proteomes" id="UP001139353">
    <property type="component" value="Unassembled WGS sequence"/>
</dbReference>
<dbReference type="AlphaFoldDB" id="A0A9X2BZH9"/>
<organism evidence="2 3">
    <name type="scientific">Scleromatobacter humisilvae</name>
    <dbReference type="NCBI Taxonomy" id="2897159"/>
    <lineage>
        <taxon>Bacteria</taxon>
        <taxon>Pseudomonadati</taxon>
        <taxon>Pseudomonadota</taxon>
        <taxon>Betaproteobacteria</taxon>
        <taxon>Burkholderiales</taxon>
        <taxon>Sphaerotilaceae</taxon>
        <taxon>Scleromatobacter</taxon>
    </lineage>
</organism>
<dbReference type="InterPro" id="IPR016181">
    <property type="entry name" value="Acyl_CoA_acyltransferase"/>
</dbReference>
<gene>
    <name evidence="2" type="ORF">LPC04_11630</name>
</gene>
<accession>A0A9X2BZH9</accession>
<keyword evidence="3" id="KW-1185">Reference proteome</keyword>
<comment type="caution">
    <text evidence="2">The sequence shown here is derived from an EMBL/GenBank/DDBJ whole genome shotgun (WGS) entry which is preliminary data.</text>
</comment>
<evidence type="ECO:0000259" key="1">
    <source>
        <dbReference type="Pfam" id="PF13480"/>
    </source>
</evidence>
<name>A0A9X2BZH9_9BURK</name>